<keyword evidence="1" id="KW-1133">Transmembrane helix</keyword>
<sequence length="86" mass="8928">MLTWGLMAVFAAGTTFLARTRYGRVASYSVGFVATFALGAVSLLLLGTFLGLRMSDPDCSWIIQTGVAAALIGPGAGLLCRRAATL</sequence>
<evidence type="ECO:0008006" key="3">
    <source>
        <dbReference type="Google" id="ProtNLM"/>
    </source>
</evidence>
<evidence type="ECO:0000256" key="1">
    <source>
        <dbReference type="SAM" id="Phobius"/>
    </source>
</evidence>
<feature type="transmembrane region" description="Helical" evidence="1">
    <location>
        <begin position="28"/>
        <end position="52"/>
    </location>
</feature>
<gene>
    <name evidence="2" type="ORF">ABEG18_06240</name>
</gene>
<dbReference type="AlphaFoldDB" id="A0AAU7JJ10"/>
<keyword evidence="1" id="KW-0812">Transmembrane</keyword>
<reference evidence="2" key="1">
    <citation type="submission" date="2024-05" db="EMBL/GenBank/DDBJ databases">
        <authorList>
            <person name="Kim S."/>
            <person name="Heo J."/>
            <person name="Choi H."/>
            <person name="Choi Y."/>
            <person name="Kwon S.-W."/>
            <person name="Kim Y."/>
        </authorList>
    </citation>
    <scope>NUCLEOTIDE SEQUENCE</scope>
    <source>
        <strain evidence="2">KACC 23698</strain>
    </source>
</reference>
<dbReference type="RefSeq" id="WP_406857229.1">
    <property type="nucleotide sequence ID" value="NZ_CP157484.1"/>
</dbReference>
<organism evidence="2">
    <name type="scientific">Alsobacter sp. KACC 23698</name>
    <dbReference type="NCBI Taxonomy" id="3149229"/>
    <lineage>
        <taxon>Bacteria</taxon>
        <taxon>Pseudomonadati</taxon>
        <taxon>Pseudomonadota</taxon>
        <taxon>Alphaproteobacteria</taxon>
        <taxon>Hyphomicrobiales</taxon>
        <taxon>Alsobacteraceae</taxon>
        <taxon>Alsobacter</taxon>
    </lineage>
</organism>
<name>A0AAU7JJ10_9HYPH</name>
<protein>
    <recommendedName>
        <fullName evidence="3">GlsB/YeaQ/YmgE family stress response membrane protein</fullName>
    </recommendedName>
</protein>
<proteinExistence type="predicted"/>
<keyword evidence="1" id="KW-0472">Membrane</keyword>
<dbReference type="EMBL" id="CP157484">
    <property type="protein sequence ID" value="XBO40372.1"/>
    <property type="molecule type" value="Genomic_DNA"/>
</dbReference>
<accession>A0AAU7JJ10</accession>
<evidence type="ECO:0000313" key="2">
    <source>
        <dbReference type="EMBL" id="XBO40372.1"/>
    </source>
</evidence>